<dbReference type="FunFam" id="2.30.30.40:FF:000072">
    <property type="entry name" value="Unconventional Myosin IB"/>
    <property type="match status" value="1"/>
</dbReference>
<dbReference type="InterPro" id="IPR002108">
    <property type="entry name" value="ADF-H"/>
</dbReference>
<dbReference type="InterPro" id="IPR001452">
    <property type="entry name" value="SH3_domain"/>
</dbReference>
<dbReference type="GO" id="GO:0030427">
    <property type="term" value="C:site of polarized growth"/>
    <property type="evidence" value="ECO:0007669"/>
    <property type="project" value="TreeGrafter"/>
</dbReference>
<dbReference type="PROSITE" id="PS51263">
    <property type="entry name" value="ADF_H"/>
    <property type="match status" value="1"/>
</dbReference>
<dbReference type="SMART" id="SM00102">
    <property type="entry name" value="ADF"/>
    <property type="match status" value="1"/>
</dbReference>
<dbReference type="OMA" id="HYASQYD"/>
<gene>
    <name evidence="6" type="ORF">DLAC_01700</name>
</gene>
<organism evidence="6 7">
    <name type="scientific">Tieghemostelium lacteum</name>
    <name type="common">Slime mold</name>
    <name type="synonym">Dictyostelium lacteum</name>
    <dbReference type="NCBI Taxonomy" id="361077"/>
    <lineage>
        <taxon>Eukaryota</taxon>
        <taxon>Amoebozoa</taxon>
        <taxon>Evosea</taxon>
        <taxon>Eumycetozoa</taxon>
        <taxon>Dictyostelia</taxon>
        <taxon>Dictyosteliales</taxon>
        <taxon>Raperosteliaceae</taxon>
        <taxon>Tieghemostelium</taxon>
    </lineage>
</organism>
<evidence type="ECO:0000313" key="6">
    <source>
        <dbReference type="EMBL" id="KYR01696.1"/>
    </source>
</evidence>
<feature type="compositionally biased region" description="Polar residues" evidence="3">
    <location>
        <begin position="241"/>
        <end position="251"/>
    </location>
</feature>
<feature type="compositionally biased region" description="Low complexity" evidence="3">
    <location>
        <begin position="300"/>
        <end position="388"/>
    </location>
</feature>
<dbReference type="GO" id="GO:0030864">
    <property type="term" value="C:cortical actin cytoskeleton"/>
    <property type="evidence" value="ECO:0007669"/>
    <property type="project" value="TreeGrafter"/>
</dbReference>
<dbReference type="SMART" id="SM00326">
    <property type="entry name" value="SH3"/>
    <property type="match status" value="1"/>
</dbReference>
<evidence type="ECO:0000313" key="7">
    <source>
        <dbReference type="Proteomes" id="UP000076078"/>
    </source>
</evidence>
<feature type="region of interest" description="Disordered" evidence="3">
    <location>
        <begin position="210"/>
        <end position="388"/>
    </location>
</feature>
<proteinExistence type="predicted"/>
<accession>A0A152A634</accession>
<dbReference type="CDD" id="cd00174">
    <property type="entry name" value="SH3"/>
    <property type="match status" value="1"/>
</dbReference>
<dbReference type="InterPro" id="IPR036028">
    <property type="entry name" value="SH3-like_dom_sf"/>
</dbReference>
<dbReference type="STRING" id="361077.A0A152A634"/>
<dbReference type="InParanoid" id="A0A152A634"/>
<dbReference type="SUPFAM" id="SSF55753">
    <property type="entry name" value="Actin depolymerizing proteins"/>
    <property type="match status" value="1"/>
</dbReference>
<protein>
    <submittedName>
        <fullName evidence="6">Actin binding protein E</fullName>
    </submittedName>
</protein>
<dbReference type="GO" id="GO:0005884">
    <property type="term" value="C:actin filament"/>
    <property type="evidence" value="ECO:0007669"/>
    <property type="project" value="TreeGrafter"/>
</dbReference>
<evidence type="ECO:0000259" key="5">
    <source>
        <dbReference type="PROSITE" id="PS51263"/>
    </source>
</evidence>
<dbReference type="Pfam" id="PF00018">
    <property type="entry name" value="SH3_1"/>
    <property type="match status" value="1"/>
</dbReference>
<keyword evidence="1 2" id="KW-0728">SH3 domain</keyword>
<dbReference type="Gene3D" id="3.40.20.10">
    <property type="entry name" value="Severin"/>
    <property type="match status" value="1"/>
</dbReference>
<dbReference type="Proteomes" id="UP000076078">
    <property type="component" value="Unassembled WGS sequence"/>
</dbReference>
<feature type="domain" description="SH3" evidence="4">
    <location>
        <begin position="389"/>
        <end position="447"/>
    </location>
</feature>
<dbReference type="GO" id="GO:0051015">
    <property type="term" value="F:actin filament binding"/>
    <property type="evidence" value="ECO:0007669"/>
    <property type="project" value="TreeGrafter"/>
</dbReference>
<dbReference type="Gene3D" id="2.30.30.40">
    <property type="entry name" value="SH3 Domains"/>
    <property type="match status" value="1"/>
</dbReference>
<evidence type="ECO:0000256" key="2">
    <source>
        <dbReference type="PROSITE-ProRule" id="PRU00192"/>
    </source>
</evidence>
<dbReference type="PRINTS" id="PR00499">
    <property type="entry name" value="P67PHOX"/>
</dbReference>
<evidence type="ECO:0000256" key="3">
    <source>
        <dbReference type="SAM" id="MobiDB-lite"/>
    </source>
</evidence>
<dbReference type="PANTHER" id="PTHR10829:SF53">
    <property type="entry name" value="DREBRIN-LIKE PROTEIN"/>
    <property type="match status" value="1"/>
</dbReference>
<feature type="compositionally biased region" description="Low complexity" evidence="3">
    <location>
        <begin position="218"/>
        <end position="229"/>
    </location>
</feature>
<dbReference type="GO" id="GO:0030833">
    <property type="term" value="P:regulation of actin filament polymerization"/>
    <property type="evidence" value="ECO:0007669"/>
    <property type="project" value="TreeGrafter"/>
</dbReference>
<name>A0A152A634_TIELA</name>
<dbReference type="SUPFAM" id="SSF50044">
    <property type="entry name" value="SH3-domain"/>
    <property type="match status" value="1"/>
</dbReference>
<dbReference type="AlphaFoldDB" id="A0A152A634"/>
<dbReference type="OrthoDB" id="5971719at2759"/>
<feature type="domain" description="ADF-H" evidence="5">
    <location>
        <begin position="3"/>
        <end position="131"/>
    </location>
</feature>
<evidence type="ECO:0000259" key="4">
    <source>
        <dbReference type="PROSITE" id="PS50002"/>
    </source>
</evidence>
<evidence type="ECO:0000256" key="1">
    <source>
        <dbReference type="ARBA" id="ARBA00022443"/>
    </source>
</evidence>
<dbReference type="CDD" id="cd11281">
    <property type="entry name" value="ADF_drebrin_like"/>
    <property type="match status" value="1"/>
</dbReference>
<dbReference type="PROSITE" id="PS50002">
    <property type="entry name" value="SH3"/>
    <property type="match status" value="1"/>
</dbReference>
<comment type="caution">
    <text evidence="6">The sequence shown here is derived from an EMBL/GenBank/DDBJ whole genome shotgun (WGS) entry which is preliminary data.</text>
</comment>
<dbReference type="GO" id="GO:0030036">
    <property type="term" value="P:actin cytoskeleton organization"/>
    <property type="evidence" value="ECO:0007669"/>
    <property type="project" value="UniProtKB-ARBA"/>
</dbReference>
<dbReference type="InterPro" id="IPR029006">
    <property type="entry name" value="ADF-H/Gelsolin-like_dom_sf"/>
</dbReference>
<sequence length="447" mass="51309">MATLDLSDPEIQKHIKLVQDGSDQNRWAAFGYVPKTNNKIKLYDSGPGGLGELREELGDATIRFAYMRFMINNMKKFLYVAWCGDGVAGPIKGSFSGHAIEFARILKPIHHQLNARNEDDIDEAAILAALNKATGASYDSGAKVQGNTKAFVPTSVAQGREQATKSNAEVKTVINKQDYNKTTESAEFWKSNQAVKEEVKPVRQEYKLTQERDQYWKQQQTQPTTTTTTNSNRPTGPVSRTVANKFQEQTTKPVEKPPVSKPPPSRTGLANKFQQMNVSQPPPPSRPARQEPQYEEPQYEEQQQQYDDQSYQQQDQQYEDQSYQQQDQQYEDQSYQQQEQQYDDQSYQQEEQQQQYDDQSYQQEEQQQYDDQSYQQEEQQQQYDDQQQSTGILVKAVYDYTGENDGDLSFKEGDIINVVDQSDVDGWWQGELNGNVGFFPSTFVTPQ</sequence>
<reference evidence="6 7" key="1">
    <citation type="submission" date="2015-12" db="EMBL/GenBank/DDBJ databases">
        <title>Dictyostelia acquired genes for synthesis and detection of signals that induce cell-type specialization by lateral gene transfer from prokaryotes.</title>
        <authorList>
            <person name="Gloeckner G."/>
            <person name="Schaap P."/>
        </authorList>
    </citation>
    <scope>NUCLEOTIDE SEQUENCE [LARGE SCALE GENOMIC DNA]</scope>
    <source>
        <strain evidence="6 7">TK</strain>
    </source>
</reference>
<dbReference type="FunCoup" id="A0A152A634">
    <property type="interactions" value="210"/>
</dbReference>
<dbReference type="EMBL" id="LODT01000006">
    <property type="protein sequence ID" value="KYR01696.1"/>
    <property type="molecule type" value="Genomic_DNA"/>
</dbReference>
<dbReference type="Pfam" id="PF00241">
    <property type="entry name" value="Cofilin_ADF"/>
    <property type="match status" value="1"/>
</dbReference>
<dbReference type="PANTHER" id="PTHR10829">
    <property type="entry name" value="CORTACTIN AND DREBRIN"/>
    <property type="match status" value="1"/>
</dbReference>
<dbReference type="PRINTS" id="PR00452">
    <property type="entry name" value="SH3DOMAIN"/>
</dbReference>
<keyword evidence="7" id="KW-1185">Reference proteome</keyword>